<keyword evidence="1" id="KW-0812">Transmembrane</keyword>
<accession>A0A9P0MDZ4</accession>
<proteinExistence type="predicted"/>
<name>A0A9P0MDZ4_ACAOB</name>
<dbReference type="AlphaFoldDB" id="A0A9P0MDZ4"/>
<organism evidence="2 3">
    <name type="scientific">Acanthoscelides obtectus</name>
    <name type="common">Bean weevil</name>
    <name type="synonym">Bruchus obtectus</name>
    <dbReference type="NCBI Taxonomy" id="200917"/>
    <lineage>
        <taxon>Eukaryota</taxon>
        <taxon>Metazoa</taxon>
        <taxon>Ecdysozoa</taxon>
        <taxon>Arthropoda</taxon>
        <taxon>Hexapoda</taxon>
        <taxon>Insecta</taxon>
        <taxon>Pterygota</taxon>
        <taxon>Neoptera</taxon>
        <taxon>Endopterygota</taxon>
        <taxon>Coleoptera</taxon>
        <taxon>Polyphaga</taxon>
        <taxon>Cucujiformia</taxon>
        <taxon>Chrysomeloidea</taxon>
        <taxon>Chrysomelidae</taxon>
        <taxon>Bruchinae</taxon>
        <taxon>Bruchini</taxon>
        <taxon>Acanthoscelides</taxon>
    </lineage>
</organism>
<evidence type="ECO:0000313" key="2">
    <source>
        <dbReference type="EMBL" id="CAH2014565.1"/>
    </source>
</evidence>
<keyword evidence="1" id="KW-1133">Transmembrane helix</keyword>
<dbReference type="EMBL" id="CAKOFQ010008518">
    <property type="protein sequence ID" value="CAH2014565.1"/>
    <property type="molecule type" value="Genomic_DNA"/>
</dbReference>
<dbReference type="Proteomes" id="UP001152888">
    <property type="component" value="Unassembled WGS sequence"/>
</dbReference>
<feature type="transmembrane region" description="Helical" evidence="1">
    <location>
        <begin position="22"/>
        <end position="47"/>
    </location>
</feature>
<comment type="caution">
    <text evidence="2">The sequence shown here is derived from an EMBL/GenBank/DDBJ whole genome shotgun (WGS) entry which is preliminary data.</text>
</comment>
<keyword evidence="3" id="KW-1185">Reference proteome</keyword>
<keyword evidence="1" id="KW-0472">Membrane</keyword>
<sequence length="49" mass="5686">MGPEIGACPISFLKKPHVPNFFHFWMFSFLECLSLAWPAVSSWHFLLMS</sequence>
<evidence type="ECO:0000256" key="1">
    <source>
        <dbReference type="SAM" id="Phobius"/>
    </source>
</evidence>
<protein>
    <submittedName>
        <fullName evidence="2">Uncharacterized protein</fullName>
    </submittedName>
</protein>
<evidence type="ECO:0000313" key="3">
    <source>
        <dbReference type="Proteomes" id="UP001152888"/>
    </source>
</evidence>
<gene>
    <name evidence="2" type="ORF">ACAOBT_LOCUS34204</name>
</gene>
<reference evidence="2" key="1">
    <citation type="submission" date="2022-03" db="EMBL/GenBank/DDBJ databases">
        <authorList>
            <person name="Sayadi A."/>
        </authorList>
    </citation>
    <scope>NUCLEOTIDE SEQUENCE</scope>
</reference>